<evidence type="ECO:0000313" key="4">
    <source>
        <dbReference type="EMBL" id="VDP39439.1"/>
    </source>
</evidence>
<organism evidence="6">
    <name type="scientific">Soboliphyme baturini</name>
    <dbReference type="NCBI Taxonomy" id="241478"/>
    <lineage>
        <taxon>Eukaryota</taxon>
        <taxon>Metazoa</taxon>
        <taxon>Ecdysozoa</taxon>
        <taxon>Nematoda</taxon>
        <taxon>Enoplea</taxon>
        <taxon>Dorylaimia</taxon>
        <taxon>Dioctophymatida</taxon>
        <taxon>Dioctophymatoidea</taxon>
        <taxon>Soboliphymatidae</taxon>
        <taxon>Soboliphyme</taxon>
    </lineage>
</organism>
<dbReference type="InterPro" id="IPR036598">
    <property type="entry name" value="GOLD_dom_sf"/>
</dbReference>
<dbReference type="PANTHER" id="PTHR22973">
    <property type="entry name" value="LD35087P"/>
    <property type="match status" value="1"/>
</dbReference>
<feature type="region of interest" description="Disordered" evidence="2">
    <location>
        <begin position="27"/>
        <end position="54"/>
    </location>
</feature>
<evidence type="ECO:0000256" key="1">
    <source>
        <dbReference type="ARBA" id="ARBA00022990"/>
    </source>
</evidence>
<reference evidence="6" key="1">
    <citation type="submission" date="2016-06" db="UniProtKB">
        <authorList>
            <consortium name="WormBaseParasite"/>
        </authorList>
    </citation>
    <scope>IDENTIFICATION</scope>
</reference>
<keyword evidence="1" id="KW-0007">Acetylation</keyword>
<feature type="domain" description="GOLD" evidence="3">
    <location>
        <begin position="86"/>
        <end position="153"/>
    </location>
</feature>
<reference evidence="4 5" key="2">
    <citation type="submission" date="2018-11" db="EMBL/GenBank/DDBJ databases">
        <authorList>
            <consortium name="Pathogen Informatics"/>
        </authorList>
    </citation>
    <scope>NUCLEOTIDE SEQUENCE [LARGE SCALE GENOMIC DNA]</scope>
</reference>
<evidence type="ECO:0000313" key="5">
    <source>
        <dbReference type="Proteomes" id="UP000270296"/>
    </source>
</evidence>
<evidence type="ECO:0000256" key="2">
    <source>
        <dbReference type="SAM" id="MobiDB-lite"/>
    </source>
</evidence>
<feature type="compositionally biased region" description="Acidic residues" evidence="2">
    <location>
        <begin position="29"/>
        <end position="40"/>
    </location>
</feature>
<gene>
    <name evidence="4" type="ORF">SBAD_LOCUS11365</name>
</gene>
<dbReference type="SUPFAM" id="SSF101576">
    <property type="entry name" value="Supernatant protein factor (SPF), C-terminal domain"/>
    <property type="match status" value="1"/>
</dbReference>
<keyword evidence="5" id="KW-1185">Reference proteome</keyword>
<dbReference type="WBParaSite" id="SBAD_0001175101-mRNA-1">
    <property type="protein sequence ID" value="SBAD_0001175101-mRNA-1"/>
    <property type="gene ID" value="SBAD_0001175101"/>
</dbReference>
<dbReference type="Pfam" id="PF13897">
    <property type="entry name" value="GOLD_2"/>
    <property type="match status" value="1"/>
</dbReference>
<proteinExistence type="predicted"/>
<protein>
    <submittedName>
        <fullName evidence="6">GOLD domain-containing protein</fullName>
    </submittedName>
</protein>
<dbReference type="AlphaFoldDB" id="A0A183J667"/>
<dbReference type="PANTHER" id="PTHR22973:SF12">
    <property type="entry name" value="LD35087P"/>
    <property type="match status" value="1"/>
</dbReference>
<name>A0A183J667_9BILA</name>
<dbReference type="InterPro" id="IPR009038">
    <property type="entry name" value="GOLD_dom"/>
</dbReference>
<sequence>MAQVYSQQMSREAVECGGRSAVNAKLVNDVDETSSADGDSDSANSTDHDELPSNPAVALASMWTRKDIKEFKDAVRKEGIEGVIKVGHGETVTVRVPTHQDGTCLFWEFATDNYDIGFGLFFEWTVCDTNVVSVHVSESDDDDDEACKSKVSIMNVYHLLSGTTGNVTVRMYHITEYVLLS</sequence>
<dbReference type="FunFam" id="2.60.120.680:FF:000011">
    <property type="entry name" value="Predicted protein"/>
    <property type="match status" value="1"/>
</dbReference>
<dbReference type="InterPro" id="IPR052269">
    <property type="entry name" value="Golgi-PI4KB_interaction"/>
</dbReference>
<dbReference type="GO" id="GO:0000139">
    <property type="term" value="C:Golgi membrane"/>
    <property type="evidence" value="ECO:0007669"/>
    <property type="project" value="TreeGrafter"/>
</dbReference>
<evidence type="ECO:0000313" key="6">
    <source>
        <dbReference type="WBParaSite" id="SBAD_0001175101-mRNA-1"/>
    </source>
</evidence>
<dbReference type="OrthoDB" id="5839451at2759"/>
<accession>A0A183J667</accession>
<dbReference type="Proteomes" id="UP000270296">
    <property type="component" value="Unassembled WGS sequence"/>
</dbReference>
<evidence type="ECO:0000259" key="3">
    <source>
        <dbReference type="Pfam" id="PF13897"/>
    </source>
</evidence>
<dbReference type="EMBL" id="UZAM01015518">
    <property type="protein sequence ID" value="VDP39439.1"/>
    <property type="molecule type" value="Genomic_DNA"/>
</dbReference>
<dbReference type="Gene3D" id="2.60.120.680">
    <property type="entry name" value="GOLD domain"/>
    <property type="match status" value="1"/>
</dbReference>